<feature type="domain" description="VWFA" evidence="2">
    <location>
        <begin position="1568"/>
        <end position="1753"/>
    </location>
</feature>
<protein>
    <submittedName>
        <fullName evidence="3">Retention module-containing protein</fullName>
    </submittedName>
</protein>
<accession>A0ABM7RNE2</accession>
<dbReference type="RefSeq" id="WP_217910641.1">
    <property type="nucleotide sequence ID" value="NZ_AP017423.2"/>
</dbReference>
<dbReference type="InterPro" id="IPR019960">
    <property type="entry name" value="T1SS_VCA0849"/>
</dbReference>
<reference evidence="3 4" key="1">
    <citation type="submission" date="2016-04" db="EMBL/GenBank/DDBJ databases">
        <title>Complete genome sequence of Pseudomonas sp. LAB-08 isolated from TCE contaminated aquifer soil.</title>
        <authorList>
            <person name="Dohra H."/>
            <person name="Suzuki K."/>
            <person name="Fatma A."/>
            <person name="Inuzuka Y."/>
            <person name="Honjo M."/>
            <person name="Tashiro Y."/>
            <person name="Futamata H."/>
        </authorList>
    </citation>
    <scope>NUCLEOTIDE SEQUENCE [LARGE SCALE GENOMIC DNA]</scope>
    <source>
        <strain evidence="3 4">LAB-08</strain>
    </source>
</reference>
<dbReference type="InterPro" id="IPR002035">
    <property type="entry name" value="VWF_A"/>
</dbReference>
<dbReference type="Pfam" id="PF13519">
    <property type="entry name" value="VWA_2"/>
    <property type="match status" value="1"/>
</dbReference>
<dbReference type="Proteomes" id="UP000218595">
    <property type="component" value="Chromosome"/>
</dbReference>
<organism evidence="3 4">
    <name type="scientific">Pseudomonas izuensis</name>
    <dbReference type="NCBI Taxonomy" id="2684212"/>
    <lineage>
        <taxon>Bacteria</taxon>
        <taxon>Pseudomonadati</taxon>
        <taxon>Pseudomonadota</taxon>
        <taxon>Gammaproteobacteria</taxon>
        <taxon>Pseudomonadales</taxon>
        <taxon>Pseudomonadaceae</taxon>
        <taxon>Pseudomonas</taxon>
    </lineage>
</organism>
<dbReference type="NCBIfam" id="TIGR01965">
    <property type="entry name" value="VCBS_repeat"/>
    <property type="match status" value="5"/>
</dbReference>
<dbReference type="Pfam" id="PF00353">
    <property type="entry name" value="HemolysinCabind"/>
    <property type="match status" value="2"/>
</dbReference>
<dbReference type="NCBIfam" id="TIGR03661">
    <property type="entry name" value="T1SS_VCA0849"/>
    <property type="match status" value="1"/>
</dbReference>
<dbReference type="PROSITE" id="PS00330">
    <property type="entry name" value="HEMOLYSIN_CALCIUM"/>
    <property type="match status" value="1"/>
</dbReference>
<dbReference type="InterPro" id="IPR010221">
    <property type="entry name" value="VCBS_dom"/>
</dbReference>
<dbReference type="InterPro" id="IPR047777">
    <property type="entry name" value="LapA-like_RM"/>
</dbReference>
<dbReference type="EMBL" id="AP017423">
    <property type="protein sequence ID" value="BCX66799.1"/>
    <property type="molecule type" value="Genomic_DNA"/>
</dbReference>
<evidence type="ECO:0000259" key="2">
    <source>
        <dbReference type="PROSITE" id="PS50234"/>
    </source>
</evidence>
<feature type="region of interest" description="Disordered" evidence="1">
    <location>
        <begin position="106"/>
        <end position="128"/>
    </location>
</feature>
<evidence type="ECO:0000256" key="1">
    <source>
        <dbReference type="SAM" id="MobiDB-lite"/>
    </source>
</evidence>
<dbReference type="SMART" id="SM00327">
    <property type="entry name" value="VWA"/>
    <property type="match status" value="1"/>
</dbReference>
<evidence type="ECO:0000313" key="4">
    <source>
        <dbReference type="Proteomes" id="UP000218595"/>
    </source>
</evidence>
<dbReference type="Pfam" id="PF17963">
    <property type="entry name" value="Big_9"/>
    <property type="match status" value="5"/>
</dbReference>
<dbReference type="CDD" id="cd00198">
    <property type="entry name" value="vWFA"/>
    <property type="match status" value="1"/>
</dbReference>
<dbReference type="InterPro" id="IPR001343">
    <property type="entry name" value="Hemolysn_Ca-bd"/>
</dbReference>
<gene>
    <name evidence="3" type="ORF">LAB08_R14230</name>
</gene>
<evidence type="ECO:0000313" key="3">
    <source>
        <dbReference type="EMBL" id="BCX66799.1"/>
    </source>
</evidence>
<proteinExistence type="predicted"/>
<name>A0ABM7RNE2_9PSED</name>
<sequence>MATLIGIVSKVIGQVFAVAGDGTRRVLIEGDRLFAGEQLNTGAEGAVAVHLENGKELTLGRGSSLQMNAQLLAHESPHVNTAEAVTPSQTQLSDVEQLQKAIAAGDDPTQTAEATAAGPGSTGPGGGALGGGHSFVLLEEVGGRVDPIIGFPTAGFNGIPELPEERHDAAINTGDDTPAPVITPAVNNPVTLNGLSVAGGELTVNEANLAGGSASNPAALTQNGTFTITALDGLNNLSIGGISVISGGIAAGFPQSITTPLGSTLTITGYNPATGVVSYSYTLNGNEPHTSGDGTTLSEHFTVVAGDSNGDTATGSLDVNITDDVPKAYDDHNGTASETHLVLNGNVLTNDVQGADRVPVGPSSGPITPGTFVGTYGTLVLNANGTYTYTLNTSDADFKALHGGGSGTENFTYTLTDADGDTSTAHLILNIHNNDDGVTLNGLDAQGGELTVYEKNLSDGTSPNAPALTQSGTFTVSALDGLQTLTVGGITVVSGGVAAGFPQTITTPLGSTFTITGYNPATGVVSYSYTLVDNEAHPNANGANSLTEHFNVVATDTDGSTATGQINVNIVDDLPTAKPDADSVQEGGTVSGNVLDNDIGGADGPAASGAVVGVRAGSDTSTSAIGGLNSQINGTYGYLTLDAHGNAVYHSNPNSVSGPGATDVFTYTVRDADGDESTTTITIDVYNSGLKAVSDSDVTVYEKALDLNKDGQDLAAGSVIGSQPGSTGETASGTLVGSVTGAVGAITYTLVGSATGTYGQIHLNPNGTYTYTLTSPPSTTPHANDGANVTHESFTYQATDSLGNTVTSTIVVNIVDDVPTAKADHDSVVEGGTVSGNVLDNDIGGADGPAASGAVVGVRAGSDTSTSAIGGLNSQINGTYGYLTLDAHGNAVYHSNPNSVSGPGATDVFTYTVRDADGDESTTTITIDVYNSCLKAVSDSDVTVYEKALDLNKDGQDLAAGSVIGSQPGSTGETASGTLVGSVTGAVGAITYTLVGSATGTYGQIHLNPNGTYTYTLTSPPSTTPHANDGANVTHESFTYQATDSLGNTVTSTIVVNIVDDVPTAKADHDSVVEGGTVSGNVLDNDIGGADGPAASGAVVGVRAGSDTSTSAIGGLNSQINGTYGYLTLDAHGNAVYHSNPNSVSGPGATDVFTYTVRDADGDESTTTITIDVYNSCLKAVSDSDVTVYEKALDLNKDGQDLAAGSVIGSQPGSTGETASGTLVGSVTGAVGAITYTLVGSATGTYGQIHLNPNGTYTYTLTSPPSTTPHANDGANVTHESFTYQATDALGNTVTSTIVVNIVDDVPTAKADHDSVVEGGTVSGNVLDNDISGADGPAASGAVVGVRAGSDTSTSAIGGLNSQINGTYGYLTLDAHGNAVYHSNPNSVSGPGATDVFTYTVRDADGDESTTTITIDVYNSCLKAVSDSDVTVYEKALDLNKDGQDLAAGSVIGSQPGSTGETASGTLVGSVTGAVGAITYTLVGSATGTYGQILLNPDGTYTYTLTSAPKTAPGANDGPNTLSESFTYKATDALGNSTTSTIVVNIVDDVPKAVASERSVSAVEIDSNLLLIIDVSGSMADSSGVPGLSRLELAKQAISALLDKYDDLGDVKVQIVTFSSNATDKTSVWVDVATAKSIISGLSAGGGTNYDAAVAVAQDAFNTNGKLTGAQNVGYFFSDGKPNEGSIGGGDEANWKDFLTENQIKSYAIGLGKGVDNDALDPLAYDGTGAGTNTNAVIVTDLGQLNSVLSGTVIGVPVTGSLLGEGGTFGADGGFVKTITVDGTTYTYDPKGNSNQGSLNFSGGANHGTFNTINNTLSIATDNKGTLVVNLDTGEYSYVSQKTTSVVFTENIGFTVSDNDGDLASSSLVVKVIPNAPPVATDDHIITNVLSGNITVPGELLLANDTDPDGDSLNASPTTFTTGWLAKGADFTGTGAINFSGSGVKPSNQNLADVRGAFAANTATMTALLVISGYLGPVTAANTNDEDRITVNLKQGETLNLDHNLAAGHITMEYSINGGAWIALADGQTITAASDGVYQIHVTNITNTSGSGVNNSESYQLTMKLDYSGAHDITPDYHGTYTASDSHGGSDSANVTISYQDGHTLTGTAGNDTLVAGSGDNILNAGDGNDILIAGTGNNELHGGAGNDLLFSGPGNDLLDGGSGNDTASYAHATAGVTVNLGLTGAQNTFGAGTDTLTGIENLVGSNYNDNLTGDNNSNIITGGLGNDVLNGGGGDDLLIGGLGNNTLTGGSGADTFQWLKGNSGHDVITDFTPGTDKLDLSQLLQGENGTAASLDDYLHFTVSGSGASLVTSIDVSAMAGAAPNQTIDLAGVNLASHYGVTPGAGGVISGADSATIINGMLNDHSLKVDTV</sequence>
<keyword evidence="4" id="KW-1185">Reference proteome</keyword>
<dbReference type="InterPro" id="IPR018511">
    <property type="entry name" value="Hemolysin-typ_Ca-bd_CS"/>
</dbReference>
<dbReference type="PROSITE" id="PS50234">
    <property type="entry name" value="VWFA"/>
    <property type="match status" value="1"/>
</dbReference>
<dbReference type="NCBIfam" id="NF033682">
    <property type="entry name" value="retention_LapA"/>
    <property type="match status" value="1"/>
</dbReference>